<accession>A0ABU2JCS9</accession>
<dbReference type="Proteomes" id="UP001183176">
    <property type="component" value="Unassembled WGS sequence"/>
</dbReference>
<dbReference type="EMBL" id="JAVREH010000013">
    <property type="protein sequence ID" value="MDT0262073.1"/>
    <property type="molecule type" value="Genomic_DNA"/>
</dbReference>
<name>A0ABU2JCS9_9ACTN</name>
<sequence>MSERLYLDGARVKIVSILDAVAASGDSCADVPSAQTLSLGSPGLCSN</sequence>
<reference evidence="2" key="1">
    <citation type="submission" date="2023-07" db="EMBL/GenBank/DDBJ databases">
        <title>30 novel species of actinomycetes from the DSMZ collection.</title>
        <authorList>
            <person name="Nouioui I."/>
        </authorList>
    </citation>
    <scope>NUCLEOTIDE SEQUENCE [LARGE SCALE GENOMIC DNA]</scope>
    <source>
        <strain evidence="2">DSM 44399</strain>
    </source>
</reference>
<evidence type="ECO:0000313" key="1">
    <source>
        <dbReference type="EMBL" id="MDT0262073.1"/>
    </source>
</evidence>
<gene>
    <name evidence="1" type="ORF">RM423_11770</name>
</gene>
<proteinExistence type="predicted"/>
<evidence type="ECO:0000313" key="2">
    <source>
        <dbReference type="Proteomes" id="UP001183176"/>
    </source>
</evidence>
<keyword evidence="2" id="KW-1185">Reference proteome</keyword>
<dbReference type="RefSeq" id="WP_311423224.1">
    <property type="nucleotide sequence ID" value="NZ_JAVREH010000013.1"/>
</dbReference>
<protein>
    <submittedName>
        <fullName evidence="1">Uncharacterized protein</fullName>
    </submittedName>
</protein>
<organism evidence="1 2">
    <name type="scientific">Jatrophihabitans lederbergiae</name>
    <dbReference type="NCBI Taxonomy" id="3075547"/>
    <lineage>
        <taxon>Bacteria</taxon>
        <taxon>Bacillati</taxon>
        <taxon>Actinomycetota</taxon>
        <taxon>Actinomycetes</taxon>
        <taxon>Jatrophihabitantales</taxon>
        <taxon>Jatrophihabitantaceae</taxon>
        <taxon>Jatrophihabitans</taxon>
    </lineage>
</organism>
<comment type="caution">
    <text evidence="1">The sequence shown here is derived from an EMBL/GenBank/DDBJ whole genome shotgun (WGS) entry which is preliminary data.</text>
</comment>